<evidence type="ECO:0000256" key="1">
    <source>
        <dbReference type="SAM" id="MobiDB-lite"/>
    </source>
</evidence>
<dbReference type="Proteomes" id="UP000002640">
    <property type="component" value="Unassembled WGS sequence"/>
</dbReference>
<protein>
    <recommendedName>
        <fullName evidence="2">J domain-containing protein</fullName>
    </recommendedName>
</protein>
<dbReference type="SMART" id="SM00271">
    <property type="entry name" value="DnaJ"/>
    <property type="match status" value="1"/>
</dbReference>
<sequence>MCANRSKPRVEPTARAASVDVSRSPRRSQRRPTSPKHPTTIRRWRRTPPVVIDLTAEDQEQDKENRRQVEVDTPSSDNPPAMDFPAHLQSDDYFEVLNLPSSASEADVKRAYRRLAVQWHPDKNRSSPQAEEFFKKISEAYEVLSDPEKRKLYEKYGKDGLNGGGGSATPHSRDGEDHFAFGGGFSTQHARDIFDAFFGGQDPFEAFLGGGRQRRGSSQRRGRFGDDPFEAMGFGGMGMGMGMGRGFGSLGGVSMMDSFFSEGFGGMEGAAGSGFFSTSTSSSSSTFTDRNGHVVTRKTTTTTGADGRTETVTEEYRNGKLVNSTSSTGSRLADAGRMQLEGGSASKASQSNTNSRSFQRRASSNSRPK</sequence>
<name>G4ZAM1_PHYSP</name>
<dbReference type="InParanoid" id="G4ZAM1"/>
<dbReference type="CDD" id="cd06257">
    <property type="entry name" value="DnaJ"/>
    <property type="match status" value="1"/>
</dbReference>
<dbReference type="SMR" id="G4ZAM1"/>
<dbReference type="GO" id="GO:0005634">
    <property type="term" value="C:nucleus"/>
    <property type="evidence" value="ECO:0007669"/>
    <property type="project" value="TreeGrafter"/>
</dbReference>
<dbReference type="GO" id="GO:0044183">
    <property type="term" value="F:protein folding chaperone"/>
    <property type="evidence" value="ECO:0007669"/>
    <property type="project" value="TreeGrafter"/>
</dbReference>
<evidence type="ECO:0000313" key="3">
    <source>
        <dbReference type="EMBL" id="EGZ19218.1"/>
    </source>
</evidence>
<evidence type="ECO:0000313" key="4">
    <source>
        <dbReference type="Proteomes" id="UP000002640"/>
    </source>
</evidence>
<dbReference type="OMA" id="DKNPEHK"/>
<dbReference type="PROSITE" id="PS00636">
    <property type="entry name" value="DNAJ_1"/>
    <property type="match status" value="1"/>
</dbReference>
<evidence type="ECO:0000259" key="2">
    <source>
        <dbReference type="PROSITE" id="PS50076"/>
    </source>
</evidence>
<dbReference type="PANTHER" id="PTHR43948">
    <property type="entry name" value="DNAJ HOMOLOG SUBFAMILY B"/>
    <property type="match status" value="1"/>
</dbReference>
<feature type="compositionally biased region" description="Basic and acidic residues" evidence="1">
    <location>
        <begin position="307"/>
        <end position="318"/>
    </location>
</feature>
<reference evidence="3 4" key="1">
    <citation type="journal article" date="2006" name="Science">
        <title>Phytophthora genome sequences uncover evolutionary origins and mechanisms of pathogenesis.</title>
        <authorList>
            <person name="Tyler B.M."/>
            <person name="Tripathy S."/>
            <person name="Zhang X."/>
            <person name="Dehal P."/>
            <person name="Jiang R.H."/>
            <person name="Aerts A."/>
            <person name="Arredondo F.D."/>
            <person name="Baxter L."/>
            <person name="Bensasson D."/>
            <person name="Beynon J.L."/>
            <person name="Chapman J."/>
            <person name="Damasceno C.M."/>
            <person name="Dorrance A.E."/>
            <person name="Dou D."/>
            <person name="Dickerman A.W."/>
            <person name="Dubchak I.L."/>
            <person name="Garbelotto M."/>
            <person name="Gijzen M."/>
            <person name="Gordon S.G."/>
            <person name="Govers F."/>
            <person name="Grunwald N.J."/>
            <person name="Huang W."/>
            <person name="Ivors K.L."/>
            <person name="Jones R.W."/>
            <person name="Kamoun S."/>
            <person name="Krampis K."/>
            <person name="Lamour K.H."/>
            <person name="Lee M.K."/>
            <person name="McDonald W.H."/>
            <person name="Medina M."/>
            <person name="Meijer H.J."/>
            <person name="Nordberg E.K."/>
            <person name="Maclean D.J."/>
            <person name="Ospina-Giraldo M.D."/>
            <person name="Morris P.F."/>
            <person name="Phuntumart V."/>
            <person name="Putnam N.H."/>
            <person name="Rash S."/>
            <person name="Rose J.K."/>
            <person name="Sakihama Y."/>
            <person name="Salamov A.A."/>
            <person name="Savidor A."/>
            <person name="Scheuring C.F."/>
            <person name="Smith B.M."/>
            <person name="Sobral B.W."/>
            <person name="Terry A."/>
            <person name="Torto-Alalibo T.A."/>
            <person name="Win J."/>
            <person name="Xu Z."/>
            <person name="Zhang H."/>
            <person name="Grigoriev I.V."/>
            <person name="Rokhsar D.S."/>
            <person name="Boore J.L."/>
        </authorList>
    </citation>
    <scope>NUCLEOTIDE SEQUENCE [LARGE SCALE GENOMIC DNA]</scope>
    <source>
        <strain evidence="3 4">P6497</strain>
    </source>
</reference>
<dbReference type="InterPro" id="IPR001623">
    <property type="entry name" value="DnaJ_domain"/>
</dbReference>
<feature type="compositionally biased region" description="Polar residues" evidence="1">
    <location>
        <begin position="321"/>
        <end position="330"/>
    </location>
</feature>
<dbReference type="InterPro" id="IPR036869">
    <property type="entry name" value="J_dom_sf"/>
</dbReference>
<keyword evidence="4" id="KW-1185">Reference proteome</keyword>
<dbReference type="PRINTS" id="PR00625">
    <property type="entry name" value="JDOMAIN"/>
</dbReference>
<dbReference type="AlphaFoldDB" id="G4ZAM1"/>
<dbReference type="Gene3D" id="1.10.287.110">
    <property type="entry name" value="DnaJ domain"/>
    <property type="match status" value="1"/>
</dbReference>
<accession>G4ZAM1</accession>
<feature type="region of interest" description="Disordered" evidence="1">
    <location>
        <begin position="1"/>
        <end position="81"/>
    </location>
</feature>
<dbReference type="STRING" id="1094619.G4ZAM1"/>
<feature type="region of interest" description="Disordered" evidence="1">
    <location>
        <begin position="301"/>
        <end position="369"/>
    </location>
</feature>
<dbReference type="GO" id="GO:0051082">
    <property type="term" value="F:unfolded protein binding"/>
    <property type="evidence" value="ECO:0007669"/>
    <property type="project" value="TreeGrafter"/>
</dbReference>
<feature type="compositionally biased region" description="Basic residues" evidence="1">
    <location>
        <begin position="212"/>
        <end position="222"/>
    </location>
</feature>
<organism evidence="3 4">
    <name type="scientific">Phytophthora sojae (strain P6497)</name>
    <name type="common">Soybean stem and root rot agent</name>
    <name type="synonym">Phytophthora megasperma f. sp. glycines</name>
    <dbReference type="NCBI Taxonomy" id="1094619"/>
    <lineage>
        <taxon>Eukaryota</taxon>
        <taxon>Sar</taxon>
        <taxon>Stramenopiles</taxon>
        <taxon>Oomycota</taxon>
        <taxon>Peronosporomycetes</taxon>
        <taxon>Peronosporales</taxon>
        <taxon>Peronosporaceae</taxon>
        <taxon>Phytophthora</taxon>
    </lineage>
</organism>
<dbReference type="RefSeq" id="XP_009521935.1">
    <property type="nucleotide sequence ID" value="XM_009523640.1"/>
</dbReference>
<dbReference type="SUPFAM" id="SSF46565">
    <property type="entry name" value="Chaperone J-domain"/>
    <property type="match status" value="1"/>
</dbReference>
<proteinExistence type="predicted"/>
<dbReference type="GO" id="GO:0005737">
    <property type="term" value="C:cytoplasm"/>
    <property type="evidence" value="ECO:0007669"/>
    <property type="project" value="TreeGrafter"/>
</dbReference>
<dbReference type="FunCoup" id="G4ZAM1">
    <property type="interactions" value="1"/>
</dbReference>
<dbReference type="GeneID" id="20657042"/>
<feature type="compositionally biased region" description="Basic residues" evidence="1">
    <location>
        <begin position="24"/>
        <end position="46"/>
    </location>
</feature>
<dbReference type="KEGG" id="psoj:PHYSODRAFT_494216"/>
<feature type="compositionally biased region" description="Low complexity" evidence="1">
    <location>
        <begin position="13"/>
        <end position="22"/>
    </location>
</feature>
<dbReference type="InterPro" id="IPR018253">
    <property type="entry name" value="DnaJ_domain_CS"/>
</dbReference>
<feature type="region of interest" description="Disordered" evidence="1">
    <location>
        <begin position="208"/>
        <end position="227"/>
    </location>
</feature>
<dbReference type="PANTHER" id="PTHR43948:SF10">
    <property type="entry name" value="MRJ, ISOFORM E"/>
    <property type="match status" value="1"/>
</dbReference>
<dbReference type="Pfam" id="PF00226">
    <property type="entry name" value="DnaJ"/>
    <property type="match status" value="1"/>
</dbReference>
<dbReference type="EMBL" id="JH159153">
    <property type="protein sequence ID" value="EGZ19218.1"/>
    <property type="molecule type" value="Genomic_DNA"/>
</dbReference>
<dbReference type="GO" id="GO:0051087">
    <property type="term" value="F:protein-folding chaperone binding"/>
    <property type="evidence" value="ECO:0007669"/>
    <property type="project" value="TreeGrafter"/>
</dbReference>
<dbReference type="PROSITE" id="PS50076">
    <property type="entry name" value="DNAJ_2"/>
    <property type="match status" value="1"/>
</dbReference>
<feature type="domain" description="J" evidence="2">
    <location>
        <begin position="92"/>
        <end position="157"/>
    </location>
</feature>
<feature type="compositionally biased region" description="Polar residues" evidence="1">
    <location>
        <begin position="346"/>
        <end position="369"/>
    </location>
</feature>
<gene>
    <name evidence="3" type="ORF">PHYSODRAFT_494216</name>
</gene>